<dbReference type="SUPFAM" id="SSF102114">
    <property type="entry name" value="Radical SAM enzymes"/>
    <property type="match status" value="1"/>
</dbReference>
<dbReference type="GO" id="GO:0046872">
    <property type="term" value="F:metal ion binding"/>
    <property type="evidence" value="ECO:0007669"/>
    <property type="project" value="UniProtKB-KW"/>
</dbReference>
<evidence type="ECO:0000256" key="3">
    <source>
        <dbReference type="ARBA" id="ARBA00023014"/>
    </source>
</evidence>
<dbReference type="InterPro" id="IPR040086">
    <property type="entry name" value="MJ0683-like"/>
</dbReference>
<evidence type="ECO:0000259" key="4">
    <source>
        <dbReference type="SMART" id="SM00729"/>
    </source>
</evidence>
<dbReference type="SFLD" id="SFLDS00029">
    <property type="entry name" value="Radical_SAM"/>
    <property type="match status" value="1"/>
</dbReference>
<dbReference type="EMBL" id="UOEC01000171">
    <property type="protein sequence ID" value="VAW00227.1"/>
    <property type="molecule type" value="Genomic_DNA"/>
</dbReference>
<sequence length="376" mass="42067">MESLAIKQTRLGLQNPRPFNPMLVPGYDRGRGARSNVSGRHEVIQRTVFDDGWSSLDELPKLKTMVSKETAKTVISKNQSPDLWFERSINPYRGCEHGCVYCYARPSHANMGLSPGMDFEAKLFAKTNAADVLRAEFCKKNYQPKTIMLGSNTDVYQPIERQYRLTRQILEVMLEFSHPVAIVTKSASITRDLDLLTELAEKGLVKVALSITSLDHKLSRSIEPRASTPGKRLQAMEILAQAGVPTSALVAPIIPAVNDHEIEKILAAVSVTGATEAGFTMLRLPAEVRPQFKEWLMAEMPDRAAHVISLVRSLHNGKDYDASWGQRRRGSGPYAWSIARRFELAAKRLKLNFAPVTLRTDLFTRPPQIGEQLPLF</sequence>
<dbReference type="GO" id="GO:0003824">
    <property type="term" value="F:catalytic activity"/>
    <property type="evidence" value="ECO:0007669"/>
    <property type="project" value="InterPro"/>
</dbReference>
<reference evidence="5" key="1">
    <citation type="submission" date="2018-06" db="EMBL/GenBank/DDBJ databases">
        <authorList>
            <person name="Zhirakovskaya E."/>
        </authorList>
    </citation>
    <scope>NUCLEOTIDE SEQUENCE</scope>
</reference>
<dbReference type="PANTHER" id="PTHR43432:SF3">
    <property type="entry name" value="SLR0285 PROTEIN"/>
    <property type="match status" value="1"/>
</dbReference>
<keyword evidence="3" id="KW-0411">Iron-sulfur</keyword>
<dbReference type="InterPro" id="IPR007197">
    <property type="entry name" value="rSAM"/>
</dbReference>
<dbReference type="GO" id="GO:0051536">
    <property type="term" value="F:iron-sulfur cluster binding"/>
    <property type="evidence" value="ECO:0007669"/>
    <property type="project" value="UniProtKB-KW"/>
</dbReference>
<keyword evidence="1" id="KW-0479">Metal-binding</keyword>
<evidence type="ECO:0000256" key="1">
    <source>
        <dbReference type="ARBA" id="ARBA00022723"/>
    </source>
</evidence>
<dbReference type="SMART" id="SM00729">
    <property type="entry name" value="Elp3"/>
    <property type="match status" value="1"/>
</dbReference>
<gene>
    <name evidence="5" type="ORF">MNBD_ALPHA08-2466</name>
</gene>
<organism evidence="5">
    <name type="scientific">hydrothermal vent metagenome</name>
    <dbReference type="NCBI Taxonomy" id="652676"/>
    <lineage>
        <taxon>unclassified sequences</taxon>
        <taxon>metagenomes</taxon>
        <taxon>ecological metagenomes</taxon>
    </lineage>
</organism>
<evidence type="ECO:0000256" key="2">
    <source>
        <dbReference type="ARBA" id="ARBA00023004"/>
    </source>
</evidence>
<dbReference type="InterPro" id="IPR058240">
    <property type="entry name" value="rSAM_sf"/>
</dbReference>
<dbReference type="InterPro" id="IPR006638">
    <property type="entry name" value="Elp3/MiaA/NifB-like_rSAM"/>
</dbReference>
<dbReference type="NCBIfam" id="NF033668">
    <property type="entry name" value="rSAM_PA0069"/>
    <property type="match status" value="1"/>
</dbReference>
<protein>
    <submittedName>
        <fullName evidence="5">Radical SAM domain protein</fullName>
    </submittedName>
</protein>
<dbReference type="SFLD" id="SFLDG01084">
    <property type="entry name" value="Uncharacterised_Radical_SAM_Su"/>
    <property type="match status" value="1"/>
</dbReference>
<dbReference type="CDD" id="cd01335">
    <property type="entry name" value="Radical_SAM"/>
    <property type="match status" value="1"/>
</dbReference>
<dbReference type="AlphaFoldDB" id="A0A3B0SGX2"/>
<dbReference type="Pfam" id="PF04055">
    <property type="entry name" value="Radical_SAM"/>
    <property type="match status" value="1"/>
</dbReference>
<name>A0A3B0SGX2_9ZZZZ</name>
<dbReference type="PANTHER" id="PTHR43432">
    <property type="entry name" value="SLR0285 PROTEIN"/>
    <property type="match status" value="1"/>
</dbReference>
<proteinExistence type="predicted"/>
<feature type="domain" description="Elp3/MiaA/NifB-like radical SAM core" evidence="4">
    <location>
        <begin position="85"/>
        <end position="309"/>
    </location>
</feature>
<accession>A0A3B0SGX2</accession>
<evidence type="ECO:0000313" key="5">
    <source>
        <dbReference type="EMBL" id="VAW00227.1"/>
    </source>
</evidence>
<keyword evidence="2" id="KW-0408">Iron</keyword>
<dbReference type="Gene3D" id="3.80.30.30">
    <property type="match status" value="1"/>
</dbReference>